<proteinExistence type="predicted"/>
<organism evidence="4 5">
    <name type="scientific">Embleya hyalina</name>
    <dbReference type="NCBI Taxonomy" id="516124"/>
    <lineage>
        <taxon>Bacteria</taxon>
        <taxon>Bacillati</taxon>
        <taxon>Actinomycetota</taxon>
        <taxon>Actinomycetes</taxon>
        <taxon>Kitasatosporales</taxon>
        <taxon>Streptomycetaceae</taxon>
        <taxon>Embleya</taxon>
    </lineage>
</organism>
<gene>
    <name evidence="4" type="ORF">EHYA_00795</name>
</gene>
<evidence type="ECO:0000313" key="4">
    <source>
        <dbReference type="EMBL" id="GCD93152.1"/>
    </source>
</evidence>
<evidence type="ECO:0000259" key="3">
    <source>
        <dbReference type="Pfam" id="PF03537"/>
    </source>
</evidence>
<dbReference type="EMBL" id="BIFH01000013">
    <property type="protein sequence ID" value="GCD93152.1"/>
    <property type="molecule type" value="Genomic_DNA"/>
</dbReference>
<evidence type="ECO:0000313" key="5">
    <source>
        <dbReference type="Proteomes" id="UP000286931"/>
    </source>
</evidence>
<feature type="compositionally biased region" description="Low complexity" evidence="1">
    <location>
        <begin position="40"/>
        <end position="56"/>
    </location>
</feature>
<feature type="chain" id="PRO_5019121121" description="Glycoside-hydrolase family GH114 TIM-barrel domain-containing protein" evidence="2">
    <location>
        <begin position="24"/>
        <end position="298"/>
    </location>
</feature>
<dbReference type="Proteomes" id="UP000286931">
    <property type="component" value="Unassembled WGS sequence"/>
</dbReference>
<feature type="domain" description="Glycoside-hydrolase family GH114 TIM-barrel" evidence="3">
    <location>
        <begin position="70"/>
        <end position="285"/>
    </location>
</feature>
<dbReference type="Pfam" id="PF03537">
    <property type="entry name" value="Glyco_hydro_114"/>
    <property type="match status" value="1"/>
</dbReference>
<evidence type="ECO:0000256" key="2">
    <source>
        <dbReference type="SAM" id="SignalP"/>
    </source>
</evidence>
<dbReference type="InterPro" id="IPR013785">
    <property type="entry name" value="Aldolase_TIM"/>
</dbReference>
<name>A0A401YEX6_9ACTN</name>
<dbReference type="InterPro" id="IPR004352">
    <property type="entry name" value="GH114_TIM-barrel"/>
</dbReference>
<dbReference type="OrthoDB" id="319933at2"/>
<keyword evidence="5" id="KW-1185">Reference proteome</keyword>
<feature type="signal peptide" evidence="2">
    <location>
        <begin position="1"/>
        <end position="23"/>
    </location>
</feature>
<dbReference type="InterPro" id="IPR017853">
    <property type="entry name" value="GH"/>
</dbReference>
<feature type="region of interest" description="Disordered" evidence="1">
    <location>
        <begin position="25"/>
        <end position="66"/>
    </location>
</feature>
<dbReference type="AlphaFoldDB" id="A0A401YEX6"/>
<accession>A0A401YEX6</accession>
<evidence type="ECO:0000256" key="1">
    <source>
        <dbReference type="SAM" id="MobiDB-lite"/>
    </source>
</evidence>
<dbReference type="Gene3D" id="3.20.20.70">
    <property type="entry name" value="Aldolase class I"/>
    <property type="match status" value="1"/>
</dbReference>
<dbReference type="PROSITE" id="PS51257">
    <property type="entry name" value="PROKAR_LIPOPROTEIN"/>
    <property type="match status" value="1"/>
</dbReference>
<dbReference type="SUPFAM" id="SSF51445">
    <property type="entry name" value="(Trans)glycosidases"/>
    <property type="match status" value="1"/>
</dbReference>
<comment type="caution">
    <text evidence="4">The sequence shown here is derived from an EMBL/GenBank/DDBJ whole genome shotgun (WGS) entry which is preliminary data.</text>
</comment>
<keyword evidence="2" id="KW-0732">Signal</keyword>
<sequence>MRSTAATRIVALALTLLLTAACASSGSDEDADTAPTAQNPSPGAGTAAPPAQPTAGDARPVLPPPVGAPWDYQIGGAYPPAAGVRIVSRDSGADPAPGLYNICYINAFQAQPGSSAWWQSNHPDLLLRDSGGAPILDKDWHEPLLDVSTAAKRDRLAQIEYPWIDGCAAKGFQAVEPDNLDSYGRSQGLLKPQDNIAFATLLARRAHRDGLAIAQKNGAELLDRHREIGFDFAVSEQCGATDECDQYASAYDNRVVDVEYDDAGFASACTSVGPRISVVRRDHDVTAPPNGKYVRRTC</sequence>
<reference evidence="4 5" key="1">
    <citation type="submission" date="2018-12" db="EMBL/GenBank/DDBJ databases">
        <title>Draft genome sequence of Embleya hyalina NBRC 13850T.</title>
        <authorList>
            <person name="Komaki H."/>
            <person name="Hosoyama A."/>
            <person name="Kimura A."/>
            <person name="Ichikawa N."/>
            <person name="Tamura T."/>
        </authorList>
    </citation>
    <scope>NUCLEOTIDE SEQUENCE [LARGE SCALE GENOMIC DNA]</scope>
    <source>
        <strain evidence="4 5">NBRC 13850</strain>
    </source>
</reference>
<dbReference type="RefSeq" id="WP_126635418.1">
    <property type="nucleotide sequence ID" value="NZ_BIFH01000013.1"/>
</dbReference>
<protein>
    <recommendedName>
        <fullName evidence="3">Glycoside-hydrolase family GH114 TIM-barrel domain-containing protein</fullName>
    </recommendedName>
</protein>
<dbReference type="PANTHER" id="PTHR35273">
    <property type="entry name" value="ALPHA-1,4 POLYGALACTOSAMINIDASE, PUTATIVE (AFU_ORTHOLOGUE AFUA_3G07890)-RELATED"/>
    <property type="match status" value="1"/>
</dbReference>
<dbReference type="PANTHER" id="PTHR35273:SF2">
    <property type="entry name" value="ALPHA-GALACTOSIDASE"/>
    <property type="match status" value="1"/>
</dbReference>